<comment type="caution">
    <text evidence="1">The sequence shown here is derived from an EMBL/GenBank/DDBJ whole genome shotgun (WGS) entry which is preliminary data.</text>
</comment>
<gene>
    <name evidence="1" type="ORF">HUJ06_000861</name>
</gene>
<dbReference type="EMBL" id="DUZY01000006">
    <property type="protein sequence ID" value="DAD42631.1"/>
    <property type="molecule type" value="Genomic_DNA"/>
</dbReference>
<name>A0A822ZG00_NELNU</name>
<evidence type="ECO:0000313" key="1">
    <source>
        <dbReference type="EMBL" id="DAD42631.1"/>
    </source>
</evidence>
<keyword evidence="2" id="KW-1185">Reference proteome</keyword>
<dbReference type="AlphaFoldDB" id="A0A822ZG00"/>
<accession>A0A822ZG00</accession>
<dbReference type="Proteomes" id="UP000607653">
    <property type="component" value="Unassembled WGS sequence"/>
</dbReference>
<reference evidence="1 2" key="1">
    <citation type="journal article" date="2020" name="Mol. Biol. Evol.">
        <title>Distinct Expression and Methylation Patterns for Genes with Different Fates following a Single Whole-Genome Duplication in Flowering Plants.</title>
        <authorList>
            <person name="Shi T."/>
            <person name="Rahmani R.S."/>
            <person name="Gugger P.F."/>
            <person name="Wang M."/>
            <person name="Li H."/>
            <person name="Zhang Y."/>
            <person name="Li Z."/>
            <person name="Wang Q."/>
            <person name="Van de Peer Y."/>
            <person name="Marchal K."/>
            <person name="Chen J."/>
        </authorList>
    </citation>
    <scope>NUCLEOTIDE SEQUENCE [LARGE SCALE GENOMIC DNA]</scope>
    <source>
        <tissue evidence="1">Leaf</tissue>
    </source>
</reference>
<organism evidence="1 2">
    <name type="scientific">Nelumbo nucifera</name>
    <name type="common">Sacred lotus</name>
    <dbReference type="NCBI Taxonomy" id="4432"/>
    <lineage>
        <taxon>Eukaryota</taxon>
        <taxon>Viridiplantae</taxon>
        <taxon>Streptophyta</taxon>
        <taxon>Embryophyta</taxon>
        <taxon>Tracheophyta</taxon>
        <taxon>Spermatophyta</taxon>
        <taxon>Magnoliopsida</taxon>
        <taxon>Proteales</taxon>
        <taxon>Nelumbonaceae</taxon>
        <taxon>Nelumbo</taxon>
    </lineage>
</organism>
<evidence type="ECO:0000313" key="2">
    <source>
        <dbReference type="Proteomes" id="UP000607653"/>
    </source>
</evidence>
<sequence>MKEENILEILEDKVLEEASKDQLQEVAKHAKRCLSVKGEERPTMMGSGSELEGLRRYIKHPWVEHNHEEVEYLLGEPSHLQSCKTGEYDSLRNHVLIPLGSGR</sequence>
<proteinExistence type="predicted"/>
<protein>
    <submittedName>
        <fullName evidence="1">Uncharacterized protein</fullName>
    </submittedName>
</protein>